<protein>
    <submittedName>
        <fullName evidence="1">Uncharacterized protein</fullName>
    </submittedName>
</protein>
<accession>A0ABR7URW0</accession>
<proteinExistence type="predicted"/>
<gene>
    <name evidence="1" type="ORF">B6A10_09420</name>
</gene>
<dbReference type="Proteomes" id="UP000661715">
    <property type="component" value="Unassembled WGS sequence"/>
</dbReference>
<evidence type="ECO:0000313" key="1">
    <source>
        <dbReference type="EMBL" id="MBD0725397.1"/>
    </source>
</evidence>
<organism evidence="1 2">
    <name type="scientific">Flavobacterium pokkalii</name>
    <dbReference type="NCBI Taxonomy" id="1940408"/>
    <lineage>
        <taxon>Bacteria</taxon>
        <taxon>Pseudomonadati</taxon>
        <taxon>Bacteroidota</taxon>
        <taxon>Flavobacteriia</taxon>
        <taxon>Flavobacteriales</taxon>
        <taxon>Flavobacteriaceae</taxon>
        <taxon>Flavobacterium</taxon>
    </lineage>
</organism>
<evidence type="ECO:0000313" key="2">
    <source>
        <dbReference type="Proteomes" id="UP000661715"/>
    </source>
</evidence>
<dbReference type="RefSeq" id="WP_188220678.1">
    <property type="nucleotide sequence ID" value="NZ_NASZ01000013.1"/>
</dbReference>
<keyword evidence="2" id="KW-1185">Reference proteome</keyword>
<dbReference type="EMBL" id="NASZ01000013">
    <property type="protein sequence ID" value="MBD0725397.1"/>
    <property type="molecule type" value="Genomic_DNA"/>
</dbReference>
<sequence>MSYDLYLYKHKNSGLTEDLFSEYLTKNLKHNISDNPHQWIYENPETGVCFWFDWNEPNTEEADIQLFDKFDDFINLNFNFGINFFRANFFGMETFPILEKILEENNLWVLNPQDDKNTDFPEKFEPNYLKNQWINHNEQVIREHYEEMNFEYYPLDKSNFIWRYLSNREKLQNNLIEDIFIPSYFMIKGNTDGKLYTGCVWPEHIPIILPPVDLVIIKKTIKSFFKTKEESGIILYQAIMNKFEKYFEPFENEISNLKVLRPEKAKLISAEFNKLPLIEIKKFGVGVSFDRFVNIPPFDEIT</sequence>
<name>A0ABR7URW0_9FLAO</name>
<reference evidence="1 2" key="1">
    <citation type="journal article" date="2020" name="Microbiol. Res.">
        <title>Flavobacterium pokkalii sp. nov., a novel plant growth promoting native rhizobacteria isolated from pokkali rice grown in coastal saline affected agricultural regions of southern India, Kerala.</title>
        <authorList>
            <person name="Menon R.R."/>
            <person name="Kumari S."/>
            <person name="Viver T."/>
            <person name="Rameshkumar N."/>
        </authorList>
    </citation>
    <scope>NUCLEOTIDE SEQUENCE [LARGE SCALE GENOMIC DNA]</scope>
    <source>
        <strain evidence="1 2">L1I52</strain>
    </source>
</reference>
<comment type="caution">
    <text evidence="1">The sequence shown here is derived from an EMBL/GenBank/DDBJ whole genome shotgun (WGS) entry which is preliminary data.</text>
</comment>